<evidence type="ECO:0000313" key="3">
    <source>
        <dbReference type="EMBL" id="CAE0126492.1"/>
    </source>
</evidence>
<name>A0A7S3B700_9EUKA</name>
<sequence length="450" mass="47051">MGKKAPSRPHRPQGASGGVLVAFVAAITSVCVGMLCLHLESAVKADSSSQWLYLVTTCAYMTRSPHDVSPLEIAYAEAALRDTSVSAASAAADAVLARQPICTVALATLDCASLAARANGVLAEAHLLTGQLPRALDAVQAAVEALEQSSPAGNPPSDGTERQRYARLHVTKGRVLEALPADKCAAGTCNEHAANAYRRALQVWPELAEATSALSRISATLSGASPAYVEALFDEYAGRFDEALVERLHYQAPKLLVAAVRSALASRGVQLPVLRALDAGCGTGLAGLQLRPLVTHLAGVDLSAKMIERARQRGGVYDSLAQSELVTFLLGVEAPDRYGLIACADVLNYLADLQPVLAAAAAALQEGGLLAFTLELPVRDSTGGEREVAGWRWEALPSGRYAHNADWVAEEASRQGLGLVHRAAVPKLRVDGGEPVPGSLIVLVKGDGTP</sequence>
<reference evidence="3" key="1">
    <citation type="submission" date="2021-01" db="EMBL/GenBank/DDBJ databases">
        <authorList>
            <person name="Corre E."/>
            <person name="Pelletier E."/>
            <person name="Niang G."/>
            <person name="Scheremetjew M."/>
            <person name="Finn R."/>
            <person name="Kale V."/>
            <person name="Holt S."/>
            <person name="Cochrane G."/>
            <person name="Meng A."/>
            <person name="Brown T."/>
            <person name="Cohen L."/>
        </authorList>
    </citation>
    <scope>NUCLEOTIDE SEQUENCE</scope>
    <source>
        <strain evidence="3">CCMP281</strain>
    </source>
</reference>
<keyword evidence="1" id="KW-1133">Transmembrane helix</keyword>
<dbReference type="SUPFAM" id="SSF53335">
    <property type="entry name" value="S-adenosyl-L-methionine-dependent methyltransferases"/>
    <property type="match status" value="1"/>
</dbReference>
<dbReference type="Gene3D" id="3.40.50.150">
    <property type="entry name" value="Vaccinia Virus protein VP39"/>
    <property type="match status" value="1"/>
</dbReference>
<dbReference type="InterPro" id="IPR013217">
    <property type="entry name" value="Methyltransf_12"/>
</dbReference>
<dbReference type="CDD" id="cd02440">
    <property type="entry name" value="AdoMet_MTases"/>
    <property type="match status" value="1"/>
</dbReference>
<feature type="domain" description="Methyltransferase type 12" evidence="2">
    <location>
        <begin position="277"/>
        <end position="370"/>
    </location>
</feature>
<keyword evidence="1" id="KW-0812">Transmembrane</keyword>
<dbReference type="EMBL" id="HBHX01047160">
    <property type="protein sequence ID" value="CAE0126492.1"/>
    <property type="molecule type" value="Transcribed_RNA"/>
</dbReference>
<evidence type="ECO:0000259" key="2">
    <source>
        <dbReference type="Pfam" id="PF08242"/>
    </source>
</evidence>
<dbReference type="PANTHER" id="PTHR43861">
    <property type="entry name" value="TRANS-ACONITATE 2-METHYLTRANSFERASE-RELATED"/>
    <property type="match status" value="1"/>
</dbReference>
<accession>A0A7S3B700</accession>
<proteinExistence type="predicted"/>
<evidence type="ECO:0000256" key="1">
    <source>
        <dbReference type="SAM" id="Phobius"/>
    </source>
</evidence>
<keyword evidence="1" id="KW-0472">Membrane</keyword>
<organism evidence="3">
    <name type="scientific">Haptolina ericina</name>
    <dbReference type="NCBI Taxonomy" id="156174"/>
    <lineage>
        <taxon>Eukaryota</taxon>
        <taxon>Haptista</taxon>
        <taxon>Haptophyta</taxon>
        <taxon>Prymnesiophyceae</taxon>
        <taxon>Prymnesiales</taxon>
        <taxon>Prymnesiaceae</taxon>
        <taxon>Haptolina</taxon>
    </lineage>
</organism>
<dbReference type="Pfam" id="PF08242">
    <property type="entry name" value="Methyltransf_12"/>
    <property type="match status" value="1"/>
</dbReference>
<dbReference type="AlphaFoldDB" id="A0A7S3B700"/>
<feature type="transmembrane region" description="Helical" evidence="1">
    <location>
        <begin position="20"/>
        <end position="39"/>
    </location>
</feature>
<gene>
    <name evidence="3" type="ORF">HERI1096_LOCUS26119</name>
</gene>
<dbReference type="InterPro" id="IPR029063">
    <property type="entry name" value="SAM-dependent_MTases_sf"/>
</dbReference>
<protein>
    <recommendedName>
        <fullName evidence="2">Methyltransferase type 12 domain-containing protein</fullName>
    </recommendedName>
</protein>